<gene>
    <name evidence="1" type="ORF">MTR67_025664</name>
</gene>
<dbReference type="EMBL" id="CP133617">
    <property type="protein sequence ID" value="WMV32279.1"/>
    <property type="molecule type" value="Genomic_DNA"/>
</dbReference>
<dbReference type="AlphaFoldDB" id="A0AAF0QXJ5"/>
<evidence type="ECO:0000313" key="2">
    <source>
        <dbReference type="Proteomes" id="UP001234989"/>
    </source>
</evidence>
<sequence>LPLRVELGQGFTWGQQWFSSAGYVQYVGSGHDKLGIKAERSRFLGCLRSRVYRVLDIGVKRAISIIRRLRHLGTISLLSYSFHAIEFNSLSFVEELQKAFEVMHVADVELVELAAYQLWKTHLLGLLEYMALLFSSGKLFISGGKKILEQN</sequence>
<organism evidence="1 2">
    <name type="scientific">Solanum verrucosum</name>
    <dbReference type="NCBI Taxonomy" id="315347"/>
    <lineage>
        <taxon>Eukaryota</taxon>
        <taxon>Viridiplantae</taxon>
        <taxon>Streptophyta</taxon>
        <taxon>Embryophyta</taxon>
        <taxon>Tracheophyta</taxon>
        <taxon>Spermatophyta</taxon>
        <taxon>Magnoliopsida</taxon>
        <taxon>eudicotyledons</taxon>
        <taxon>Gunneridae</taxon>
        <taxon>Pentapetalae</taxon>
        <taxon>asterids</taxon>
        <taxon>lamiids</taxon>
        <taxon>Solanales</taxon>
        <taxon>Solanaceae</taxon>
        <taxon>Solanoideae</taxon>
        <taxon>Solaneae</taxon>
        <taxon>Solanum</taxon>
    </lineage>
</organism>
<feature type="non-terminal residue" evidence="1">
    <location>
        <position position="1"/>
    </location>
</feature>
<dbReference type="Proteomes" id="UP001234989">
    <property type="component" value="Chromosome 6"/>
</dbReference>
<evidence type="ECO:0000313" key="1">
    <source>
        <dbReference type="EMBL" id="WMV32279.1"/>
    </source>
</evidence>
<protein>
    <submittedName>
        <fullName evidence="1">Uncharacterized protein</fullName>
    </submittedName>
</protein>
<accession>A0AAF0QXJ5</accession>
<proteinExistence type="predicted"/>
<keyword evidence="2" id="KW-1185">Reference proteome</keyword>
<reference evidence="1" key="1">
    <citation type="submission" date="2023-08" db="EMBL/GenBank/DDBJ databases">
        <title>A de novo genome assembly of Solanum verrucosum Schlechtendal, a Mexican diploid species geographically isolated from the other diploid A-genome species in potato relatives.</title>
        <authorList>
            <person name="Hosaka K."/>
        </authorList>
    </citation>
    <scope>NUCLEOTIDE SEQUENCE</scope>
    <source>
        <tissue evidence="1">Young leaves</tissue>
    </source>
</reference>
<name>A0AAF0QXJ5_SOLVR</name>